<dbReference type="EMBL" id="CP021455">
    <property type="protein sequence ID" value="ARU03762.1"/>
    <property type="molecule type" value="Genomic_DNA"/>
</dbReference>
<dbReference type="RefSeq" id="WP_087276995.1">
    <property type="nucleotide sequence ID" value="NZ_CP021455.1"/>
</dbReference>
<dbReference type="AlphaFoldDB" id="A0A1Y0EKE8"/>
<evidence type="ECO:0000313" key="3">
    <source>
        <dbReference type="Proteomes" id="UP000196138"/>
    </source>
</evidence>
<name>A0A1Y0EKE8_9BURK</name>
<evidence type="ECO:0000256" key="1">
    <source>
        <dbReference type="SAM" id="Phobius"/>
    </source>
</evidence>
<proteinExistence type="predicted"/>
<reference evidence="2 3" key="1">
    <citation type="submission" date="2017-05" db="EMBL/GenBank/DDBJ databases">
        <authorList>
            <person name="Song R."/>
            <person name="Chenine A.L."/>
            <person name="Ruprecht R.M."/>
        </authorList>
    </citation>
    <scope>NUCLEOTIDE SEQUENCE [LARGE SCALE GENOMIC DNA]</scope>
    <source>
        <strain evidence="2 3">DSM 26136</strain>
    </source>
</reference>
<feature type="transmembrane region" description="Helical" evidence="1">
    <location>
        <begin position="110"/>
        <end position="135"/>
    </location>
</feature>
<keyword evidence="2" id="KW-0830">Ubiquinone</keyword>
<accession>A0A1Y0EKE8</accession>
<keyword evidence="1" id="KW-0472">Membrane</keyword>
<dbReference type="OrthoDB" id="8781707at2"/>
<organism evidence="2 3">
    <name type="scientific">Comamonas serinivorans</name>
    <dbReference type="NCBI Taxonomy" id="1082851"/>
    <lineage>
        <taxon>Bacteria</taxon>
        <taxon>Pseudomonadati</taxon>
        <taxon>Pseudomonadota</taxon>
        <taxon>Betaproteobacteria</taxon>
        <taxon>Burkholderiales</taxon>
        <taxon>Comamonadaceae</taxon>
        <taxon>Comamonas</taxon>
    </lineage>
</organism>
<keyword evidence="1" id="KW-1133">Transmembrane helix</keyword>
<dbReference type="KEGG" id="cser:CCO03_02850"/>
<sequence length="218" mass="23320">MSEFLSVIFGFPTAVFTVLLIVVLFYWVLATFGLVDLGESGDAGDVGDVGHGHLHADGHTDDLGTLAGYLVAFGLNGVPISVVASLLVLVAWTISALSGIWFVRWVPTELLRWVAGAGVLVAASGLSLVITARLVRPLRGVFRTRYATTHASLVGQECVIWTSEVTPTVGRAEVSQHGAPLNIRIWADTPNPLKRGDKALIVEYDAAAKRYRVEALDA</sequence>
<dbReference type="Proteomes" id="UP000196138">
    <property type="component" value="Chromosome"/>
</dbReference>
<keyword evidence="1" id="KW-0812">Transmembrane</keyword>
<feature type="transmembrane region" description="Helical" evidence="1">
    <location>
        <begin position="7"/>
        <end position="29"/>
    </location>
</feature>
<keyword evidence="3" id="KW-1185">Reference proteome</keyword>
<evidence type="ECO:0000313" key="2">
    <source>
        <dbReference type="EMBL" id="ARU03762.1"/>
    </source>
</evidence>
<feature type="transmembrane region" description="Helical" evidence="1">
    <location>
        <begin position="80"/>
        <end position="103"/>
    </location>
</feature>
<gene>
    <name evidence="2" type="ORF">CCO03_02850</name>
</gene>
<protein>
    <submittedName>
        <fullName evidence="2">Ubiquinone biosynthesis protein</fullName>
    </submittedName>
</protein>